<dbReference type="Pfam" id="PF00085">
    <property type="entry name" value="Thioredoxin"/>
    <property type="match status" value="1"/>
</dbReference>
<feature type="domain" description="Thioredoxin" evidence="2">
    <location>
        <begin position="1"/>
        <end position="111"/>
    </location>
</feature>
<gene>
    <name evidence="3" type="primary">PvTrx13</name>
</gene>
<protein>
    <submittedName>
        <fullName evidence="3">Thioredoxin</fullName>
    </submittedName>
</protein>
<dbReference type="GO" id="GO:0005829">
    <property type="term" value="C:cytosol"/>
    <property type="evidence" value="ECO:0007669"/>
    <property type="project" value="TreeGrafter"/>
</dbReference>
<dbReference type="CDD" id="cd02947">
    <property type="entry name" value="TRX_family"/>
    <property type="match status" value="1"/>
</dbReference>
<dbReference type="AlphaFoldDB" id="S6BEN8"/>
<dbReference type="GO" id="GO:0015035">
    <property type="term" value="F:protein-disulfide reductase activity"/>
    <property type="evidence" value="ECO:0007669"/>
    <property type="project" value="TreeGrafter"/>
</dbReference>
<accession>S6BEN8</accession>
<dbReference type="EMBL" id="AB842164">
    <property type="protein sequence ID" value="BAN67621.1"/>
    <property type="molecule type" value="mRNA"/>
</dbReference>
<dbReference type="InterPro" id="IPR013766">
    <property type="entry name" value="Thioredoxin_domain"/>
</dbReference>
<evidence type="ECO:0000256" key="1">
    <source>
        <dbReference type="SAM" id="MobiDB-lite"/>
    </source>
</evidence>
<evidence type="ECO:0000313" key="3">
    <source>
        <dbReference type="EMBL" id="BAN67621.1"/>
    </source>
</evidence>
<dbReference type="PANTHER" id="PTHR45663">
    <property type="entry name" value="GEO12009P1"/>
    <property type="match status" value="1"/>
</dbReference>
<name>S6BEN8_POLVA</name>
<reference evidence="3" key="1">
    <citation type="submission" date="2013-07" db="EMBL/GenBank/DDBJ databases">
        <title>Functional and evolutionary insights for the origin and mechanisms of complete desiccation tolerance from genome of the sleeping chironomid Polypedilum vanderplanki.</title>
        <authorList>
            <person name="Gusev O."/>
            <person name="Suetsugu Y."/>
            <person name="Cornette R."/>
            <person name="Kawashima T."/>
            <person name="Logacheva M."/>
            <person name="Kondrashev A."/>
            <person name="Penin A."/>
            <person name="Hatanaka R."/>
            <person name="Kikuta S."/>
            <person name="Shimura S."/>
            <person name="Katayose Y."/>
            <person name="Matsumoto T."/>
            <person name="Shagimardanova E."/>
            <person name="Alexeev D."/>
            <person name="Govorun V."/>
            <person name="Wisecaver J."/>
            <person name="Mikheyev A."/>
            <person name="Koyanagi R."/>
            <person name="Nishiyama T."/>
            <person name="Shigenobu S."/>
            <person name="Shibata T.F."/>
            <person name="Hasebe M."/>
            <person name="Okuda T."/>
            <person name="Satoh N."/>
            <person name="Kikawada T."/>
        </authorList>
    </citation>
    <scope>NUCLEOTIDE SEQUENCE</scope>
</reference>
<dbReference type="PROSITE" id="PS51352">
    <property type="entry name" value="THIOREDOXIN_2"/>
    <property type="match status" value="1"/>
</dbReference>
<feature type="compositionally biased region" description="Basic and acidic residues" evidence="1">
    <location>
        <begin position="103"/>
        <end position="133"/>
    </location>
</feature>
<dbReference type="PANTHER" id="PTHR45663:SF11">
    <property type="entry name" value="GEO12009P1"/>
    <property type="match status" value="1"/>
</dbReference>
<organism evidence="3">
    <name type="scientific">Polypedilum vanderplanki</name>
    <name type="common">Sleeping chironomid midge</name>
    <dbReference type="NCBI Taxonomy" id="319348"/>
    <lineage>
        <taxon>Eukaryota</taxon>
        <taxon>Metazoa</taxon>
        <taxon>Ecdysozoa</taxon>
        <taxon>Arthropoda</taxon>
        <taxon>Hexapoda</taxon>
        <taxon>Insecta</taxon>
        <taxon>Pterygota</taxon>
        <taxon>Neoptera</taxon>
        <taxon>Endopterygota</taxon>
        <taxon>Diptera</taxon>
        <taxon>Nematocera</taxon>
        <taxon>Chironomoidea</taxon>
        <taxon>Chironomidae</taxon>
        <taxon>Chironominae</taxon>
        <taxon>Polypedilum</taxon>
        <taxon>Polypedilum</taxon>
    </lineage>
</organism>
<dbReference type="Gene3D" id="3.40.30.10">
    <property type="entry name" value="Glutaredoxin"/>
    <property type="match status" value="1"/>
</dbReference>
<dbReference type="InterPro" id="IPR036249">
    <property type="entry name" value="Thioredoxin-like_sf"/>
</dbReference>
<proteinExistence type="evidence at transcript level"/>
<sequence>MSEIKEIEVKDEKDFEQKVLKSEDPVVIAFDAPWCQSCKITNSKVKEVVKEHEKDIKIAKVDTYEAPEVAQKTDVLCLPAVAIVNDGKVQSKLEGLPRTEDIKEFVDRNINTDENEKEKNEKDENEERKKEKDETEENILQTVLLPLQEMNTL</sequence>
<dbReference type="SUPFAM" id="SSF52833">
    <property type="entry name" value="Thioredoxin-like"/>
    <property type="match status" value="1"/>
</dbReference>
<dbReference type="GO" id="GO:0045454">
    <property type="term" value="P:cell redox homeostasis"/>
    <property type="evidence" value="ECO:0007669"/>
    <property type="project" value="TreeGrafter"/>
</dbReference>
<feature type="region of interest" description="Disordered" evidence="1">
    <location>
        <begin position="103"/>
        <end position="153"/>
    </location>
</feature>
<evidence type="ECO:0000259" key="2">
    <source>
        <dbReference type="PROSITE" id="PS51352"/>
    </source>
</evidence>